<evidence type="ECO:0000256" key="1">
    <source>
        <dbReference type="ARBA" id="ARBA00006484"/>
    </source>
</evidence>
<evidence type="ECO:0000256" key="2">
    <source>
        <dbReference type="ARBA" id="ARBA00023002"/>
    </source>
</evidence>
<dbReference type="PANTHER" id="PTHR24320">
    <property type="entry name" value="RETINOL DEHYDROGENASE"/>
    <property type="match status" value="1"/>
</dbReference>
<dbReference type="Gene3D" id="3.40.50.720">
    <property type="entry name" value="NAD(P)-binding Rossmann-like Domain"/>
    <property type="match status" value="1"/>
</dbReference>
<dbReference type="GO" id="GO:0016491">
    <property type="term" value="F:oxidoreductase activity"/>
    <property type="evidence" value="ECO:0007669"/>
    <property type="project" value="UniProtKB-KW"/>
</dbReference>
<comment type="similarity">
    <text evidence="1">Belongs to the short-chain dehydrogenases/reductases (SDR) family.</text>
</comment>
<name>A0A6J8CBX1_MYTCO</name>
<keyword evidence="2" id="KW-0560">Oxidoreductase</keyword>
<organism evidence="3 4">
    <name type="scientific">Mytilus coruscus</name>
    <name type="common">Sea mussel</name>
    <dbReference type="NCBI Taxonomy" id="42192"/>
    <lineage>
        <taxon>Eukaryota</taxon>
        <taxon>Metazoa</taxon>
        <taxon>Spiralia</taxon>
        <taxon>Lophotrochozoa</taxon>
        <taxon>Mollusca</taxon>
        <taxon>Bivalvia</taxon>
        <taxon>Autobranchia</taxon>
        <taxon>Pteriomorphia</taxon>
        <taxon>Mytilida</taxon>
        <taxon>Mytiloidea</taxon>
        <taxon>Mytilidae</taxon>
        <taxon>Mytilinae</taxon>
        <taxon>Mytilus</taxon>
    </lineage>
</organism>
<dbReference type="Proteomes" id="UP000507470">
    <property type="component" value="Unassembled WGS sequence"/>
</dbReference>
<dbReference type="PRINTS" id="PR00081">
    <property type="entry name" value="GDHRDH"/>
</dbReference>
<sequence>MGTSKSIPMVSQPRDKIVIVTGANSGVGYETAKFIAMMGAHVVLACRSEEKARDAMRRMNEEFQTEKQLRADNVITDDELDIEFMKLDLASLKSTKAFIDNFKAKHKKLNLLICNAGIYSPHQVTTEDNFDLTYQVNYLSHFLIVAHLLPIMKVSGNDCRIILVSGEAHKKAKGFDPDYAAGKIPHHYDGYRMFAKTKLYQIMQMYSIDKVIEKTSIEICCVHPGSLVNTKFWEEEDSCAFCCLKCCYTCLCQVKAPHAGAATSIYAAITPDLEGISRAYYTQSKSAPRWPSSDSRSEDMQTYLFESTKELLKSYLTSEILRELELTPKITKTEH</sequence>
<reference evidence="3 4" key="1">
    <citation type="submission" date="2020-06" db="EMBL/GenBank/DDBJ databases">
        <authorList>
            <person name="Li R."/>
            <person name="Bekaert M."/>
        </authorList>
    </citation>
    <scope>NUCLEOTIDE SEQUENCE [LARGE SCALE GENOMIC DNA]</scope>
    <source>
        <strain evidence="4">wild</strain>
    </source>
</reference>
<evidence type="ECO:0000313" key="4">
    <source>
        <dbReference type="Proteomes" id="UP000507470"/>
    </source>
</evidence>
<dbReference type="SUPFAM" id="SSF51735">
    <property type="entry name" value="NAD(P)-binding Rossmann-fold domains"/>
    <property type="match status" value="1"/>
</dbReference>
<proteinExistence type="inferred from homology"/>
<dbReference type="PANTHER" id="PTHR24320:SF152">
    <property type="entry name" value="SHORT-CHAIN DEHYDROGENASE_REDUCTASE FAMILY PROTEIN"/>
    <property type="match status" value="1"/>
</dbReference>
<accession>A0A6J8CBX1</accession>
<protein>
    <submittedName>
        <fullName evidence="3">Uncharacterized protein</fullName>
    </submittedName>
</protein>
<gene>
    <name evidence="3" type="ORF">MCOR_27468</name>
</gene>
<dbReference type="Pfam" id="PF00106">
    <property type="entry name" value="adh_short"/>
    <property type="match status" value="1"/>
</dbReference>
<dbReference type="InterPro" id="IPR002347">
    <property type="entry name" value="SDR_fam"/>
</dbReference>
<keyword evidence="4" id="KW-1185">Reference proteome</keyword>
<dbReference type="EMBL" id="CACVKT020004988">
    <property type="protein sequence ID" value="CAC5392544.1"/>
    <property type="molecule type" value="Genomic_DNA"/>
</dbReference>
<dbReference type="InterPro" id="IPR036291">
    <property type="entry name" value="NAD(P)-bd_dom_sf"/>
</dbReference>
<dbReference type="OrthoDB" id="191139at2759"/>
<evidence type="ECO:0000313" key="3">
    <source>
        <dbReference type="EMBL" id="CAC5392544.1"/>
    </source>
</evidence>
<dbReference type="AlphaFoldDB" id="A0A6J8CBX1"/>